<feature type="compositionally biased region" description="Basic and acidic residues" evidence="11">
    <location>
        <begin position="317"/>
        <end position="328"/>
    </location>
</feature>
<feature type="compositionally biased region" description="Basic and acidic residues" evidence="11">
    <location>
        <begin position="207"/>
        <end position="260"/>
    </location>
</feature>
<evidence type="ECO:0000256" key="1">
    <source>
        <dbReference type="ARBA" id="ARBA00006485"/>
    </source>
</evidence>
<evidence type="ECO:0000313" key="14">
    <source>
        <dbReference type="Proteomes" id="UP000053259"/>
    </source>
</evidence>
<feature type="compositionally biased region" description="Basic residues" evidence="11">
    <location>
        <begin position="263"/>
        <end position="277"/>
    </location>
</feature>
<dbReference type="SUPFAM" id="SSF56112">
    <property type="entry name" value="Protein kinase-like (PK-like)"/>
    <property type="match status" value="1"/>
</dbReference>
<evidence type="ECO:0000256" key="6">
    <source>
        <dbReference type="ARBA" id="ARBA00022777"/>
    </source>
</evidence>
<feature type="compositionally biased region" description="Basic and acidic residues" evidence="11">
    <location>
        <begin position="1113"/>
        <end position="1129"/>
    </location>
</feature>
<evidence type="ECO:0000256" key="4">
    <source>
        <dbReference type="ARBA" id="ARBA00022679"/>
    </source>
</evidence>
<dbReference type="FunFam" id="1.10.510.10:FF:000624">
    <property type="entry name" value="Mitogen-activated protein kinase"/>
    <property type="match status" value="1"/>
</dbReference>
<feature type="compositionally biased region" description="Pro residues" evidence="11">
    <location>
        <begin position="193"/>
        <end position="203"/>
    </location>
</feature>
<dbReference type="GO" id="GO:0008024">
    <property type="term" value="C:cyclin/CDK positive transcription elongation factor complex"/>
    <property type="evidence" value="ECO:0007669"/>
    <property type="project" value="TreeGrafter"/>
</dbReference>
<organism evidence="13 14">
    <name type="scientific">Verruconis gallopava</name>
    <dbReference type="NCBI Taxonomy" id="253628"/>
    <lineage>
        <taxon>Eukaryota</taxon>
        <taxon>Fungi</taxon>
        <taxon>Dikarya</taxon>
        <taxon>Ascomycota</taxon>
        <taxon>Pezizomycotina</taxon>
        <taxon>Dothideomycetes</taxon>
        <taxon>Pleosporomycetidae</taxon>
        <taxon>Venturiales</taxon>
        <taxon>Sympoventuriaceae</taxon>
        <taxon>Verruconis</taxon>
    </lineage>
</organism>
<keyword evidence="6" id="KW-0418">Kinase</keyword>
<feature type="compositionally biased region" description="Basic and acidic residues" evidence="11">
    <location>
        <begin position="72"/>
        <end position="82"/>
    </location>
</feature>
<dbReference type="OrthoDB" id="204883at2759"/>
<dbReference type="SMART" id="SM00220">
    <property type="entry name" value="S_TKc"/>
    <property type="match status" value="1"/>
</dbReference>
<dbReference type="VEuPathDB" id="FungiDB:PV09_02013"/>
<feature type="compositionally biased region" description="Low complexity" evidence="11">
    <location>
        <begin position="396"/>
        <end position="406"/>
    </location>
</feature>
<feature type="compositionally biased region" description="Pro residues" evidence="11">
    <location>
        <begin position="282"/>
        <end position="293"/>
    </location>
</feature>
<feature type="compositionally biased region" description="Basic and acidic residues" evidence="11">
    <location>
        <begin position="535"/>
        <end position="560"/>
    </location>
</feature>
<feature type="compositionally biased region" description="Basic residues" evidence="11">
    <location>
        <begin position="152"/>
        <end position="171"/>
    </location>
</feature>
<dbReference type="RefSeq" id="XP_016217010.1">
    <property type="nucleotide sequence ID" value="XM_016354994.1"/>
</dbReference>
<evidence type="ECO:0000256" key="8">
    <source>
        <dbReference type="ARBA" id="ARBA00047811"/>
    </source>
</evidence>
<keyword evidence="3" id="KW-0723">Serine/threonine-protein kinase</keyword>
<feature type="region of interest" description="Disordered" evidence="11">
    <location>
        <begin position="1"/>
        <end position="650"/>
    </location>
</feature>
<dbReference type="PROSITE" id="PS00108">
    <property type="entry name" value="PROTEIN_KINASE_ST"/>
    <property type="match status" value="1"/>
</dbReference>
<comment type="similarity">
    <text evidence="1">Belongs to the protein kinase superfamily. CMGC Ser/Thr protein kinase family. CDC2/CDKX subfamily.</text>
</comment>
<evidence type="ECO:0000256" key="5">
    <source>
        <dbReference type="ARBA" id="ARBA00022741"/>
    </source>
</evidence>
<dbReference type="Gene3D" id="3.30.200.20">
    <property type="entry name" value="Phosphorylase Kinase, domain 1"/>
    <property type="match status" value="1"/>
</dbReference>
<gene>
    <name evidence="13" type="ORF">PV09_02013</name>
</gene>
<proteinExistence type="inferred from homology"/>
<feature type="binding site" evidence="10">
    <location>
        <position position="816"/>
    </location>
    <ligand>
        <name>ATP</name>
        <dbReference type="ChEBI" id="CHEBI:30616"/>
    </ligand>
</feature>
<dbReference type="InterPro" id="IPR050108">
    <property type="entry name" value="CDK"/>
</dbReference>
<dbReference type="InParanoid" id="A0A0D1XWJ1"/>
<feature type="compositionally biased region" description="Polar residues" evidence="11">
    <location>
        <begin position="435"/>
        <end position="447"/>
    </location>
</feature>
<dbReference type="GeneID" id="27309986"/>
<dbReference type="EMBL" id="KN847533">
    <property type="protein sequence ID" value="KIW07141.1"/>
    <property type="molecule type" value="Genomic_DNA"/>
</dbReference>
<dbReference type="Gene3D" id="1.10.510.10">
    <property type="entry name" value="Transferase(Phosphotransferase) domain 1"/>
    <property type="match status" value="1"/>
</dbReference>
<evidence type="ECO:0000256" key="2">
    <source>
        <dbReference type="ARBA" id="ARBA00012425"/>
    </source>
</evidence>
<dbReference type="PANTHER" id="PTHR24056">
    <property type="entry name" value="CELL DIVISION PROTEIN KINASE"/>
    <property type="match status" value="1"/>
</dbReference>
<feature type="compositionally biased region" description="Polar residues" evidence="11">
    <location>
        <begin position="464"/>
        <end position="474"/>
    </location>
</feature>
<feature type="compositionally biased region" description="Polar residues" evidence="11">
    <location>
        <begin position="415"/>
        <end position="427"/>
    </location>
</feature>
<keyword evidence="4" id="KW-0808">Transferase</keyword>
<evidence type="ECO:0000256" key="9">
    <source>
        <dbReference type="ARBA" id="ARBA00048367"/>
    </source>
</evidence>
<dbReference type="GO" id="GO:0004693">
    <property type="term" value="F:cyclin-dependent protein serine/threonine kinase activity"/>
    <property type="evidence" value="ECO:0007669"/>
    <property type="project" value="UniProtKB-EC"/>
</dbReference>
<dbReference type="CDD" id="cd07840">
    <property type="entry name" value="STKc_CDK9_like"/>
    <property type="match status" value="1"/>
</dbReference>
<keyword evidence="5 10" id="KW-0547">Nucleotide-binding</keyword>
<evidence type="ECO:0000256" key="7">
    <source>
        <dbReference type="ARBA" id="ARBA00022840"/>
    </source>
</evidence>
<evidence type="ECO:0000313" key="13">
    <source>
        <dbReference type="EMBL" id="KIW07141.1"/>
    </source>
</evidence>
<evidence type="ECO:0000256" key="3">
    <source>
        <dbReference type="ARBA" id="ARBA00022527"/>
    </source>
</evidence>
<feature type="region of interest" description="Disordered" evidence="11">
    <location>
        <begin position="1113"/>
        <end position="1142"/>
    </location>
</feature>
<sequence>MAPRRRTPSVESSRRFDREASSSPERQRAASPSRWRDRLSAHAASSHREPQSPYARPAQNDDKSAGGSSQDPARRASLERSHSASSRHNARDSLRHRSSVASLSDRRRDASISSTKRRRDYSPSPSRGPQHQHKRRPSLSRRQSPLPGPRTDHHHHRRSSPGSPYHRRRSHSRDPHYRYNHRTHSPPFDRQHPPPLPRSPPRAAPRTLEDHNPSHRGRGSERWERESVVSDHRDPTRGAYLDRRGDARDPYRRSPPRDYSRQSSHRIPRSPPRHSTRGRSPPRYPSPRRPGPRYPYEKSRGPSYSRRSSLSPPRPGLDSRPRSPERGRPRQISNTAASSRKPSKDSRRSPSRESPREDDKMSYGGYGHPPSRGGYSNYRYSGSPPHGPNYHGSPNGPHQSGYSPQQSPYPPRLGQSDQGYFQQSPPYNSHHHTPYPQNSTSSHTPTGSYAPRGGFRAAAALSGSRPQLSTTAPAVTTGPHVRNLSWTPKTGTRGGHAPTMHGANAHTLQNKEKDATTTAEEPKAEGSTENPFRPANKELRVEDEAGKTSKSKDNETKATNEVHGGQIRFGLPKPGATPAPAKPNPFQARRNPFETSLRDAPTTDEKRTMRTSSSRLDDPDRQGLEPRQEELAPKWKGPKPALKHSVNKTFYDRRKAARNVSWGRLAPSFGDKELKQKLQRLRLTVISQGHPLKQLQWSNLRPKPEVAEPDDPPGLQEALENRSILEEEAYRKHPRKRPSGQLPRLAKGETLEQTFRKEVIAVKYKVRRPQKVLQPEYRNSSVYYRRPGNESVVGFGTYGKVFKAKHIYKGEDVALKRLRMEAERDGFPITAMREMKILKHLEQRQGQGVIRLHELLYEVNLQNSVACFMVFEYMPHDLTGLLNHPTFKLTLAQKKDMARQTIDAIGFMHKNGVLHRDIKAANILVSHQGVIKLADFGLARFFDMDRQLHYTNRVVTIWYRAPELLYGQTEYGPAIDVWAAACVIVEIFTRHAIFPGNGKDLNQLLKVWEVMGFPTPEEWPAVSKTEWYFMMRPKEVMPNIFKEKYSSGDLGQQTTPELLNLLASMLRYDPSKRPSCEECLQHPFFTSEEPAPERVTTELETLGDWHEFESKKAKRAKEAEDRVEKDLKEGPPSCGQYVKDERRDKGYRKDVLSLLKTEKRAANFSPTEPEAKKLRA</sequence>
<comment type="catalytic activity">
    <reaction evidence="8">
        <text>L-threonyl-[protein] + ATP = O-phospho-L-threonyl-[protein] + ADP + H(+)</text>
        <dbReference type="Rhea" id="RHEA:46608"/>
        <dbReference type="Rhea" id="RHEA-COMP:11060"/>
        <dbReference type="Rhea" id="RHEA-COMP:11605"/>
        <dbReference type="ChEBI" id="CHEBI:15378"/>
        <dbReference type="ChEBI" id="CHEBI:30013"/>
        <dbReference type="ChEBI" id="CHEBI:30616"/>
        <dbReference type="ChEBI" id="CHEBI:61977"/>
        <dbReference type="ChEBI" id="CHEBI:456216"/>
        <dbReference type="EC" id="2.7.11.22"/>
    </reaction>
</comment>
<feature type="domain" description="Protein kinase" evidence="12">
    <location>
        <begin position="787"/>
        <end position="1085"/>
    </location>
</feature>
<dbReference type="InterPro" id="IPR000719">
    <property type="entry name" value="Prot_kinase_dom"/>
</dbReference>
<feature type="compositionally biased region" description="Basic and acidic residues" evidence="11">
    <location>
        <begin position="342"/>
        <end position="361"/>
    </location>
</feature>
<accession>A0A0D1XWJ1</accession>
<name>A0A0D1XWJ1_9PEZI</name>
<keyword evidence="14" id="KW-1185">Reference proteome</keyword>
<dbReference type="InterPro" id="IPR017441">
    <property type="entry name" value="Protein_kinase_ATP_BS"/>
</dbReference>
<dbReference type="InterPro" id="IPR011009">
    <property type="entry name" value="Kinase-like_dom_sf"/>
</dbReference>
<evidence type="ECO:0000256" key="11">
    <source>
        <dbReference type="SAM" id="MobiDB-lite"/>
    </source>
</evidence>
<dbReference type="AlphaFoldDB" id="A0A0D1XWJ1"/>
<dbReference type="EC" id="2.7.11.22" evidence="2"/>
<feature type="compositionally biased region" description="Basic and acidic residues" evidence="11">
    <location>
        <begin position="12"/>
        <end position="50"/>
    </location>
</feature>
<dbReference type="PROSITE" id="PS50011">
    <property type="entry name" value="PROTEIN_KINASE_DOM"/>
    <property type="match status" value="1"/>
</dbReference>
<feature type="compositionally biased region" description="Basic and acidic residues" evidence="11">
    <location>
        <begin position="615"/>
        <end position="633"/>
    </location>
</feature>
<feature type="compositionally biased region" description="Low complexity" evidence="11">
    <location>
        <begin position="301"/>
        <end position="311"/>
    </location>
</feature>
<evidence type="ECO:0000259" key="12">
    <source>
        <dbReference type="PROSITE" id="PS50011"/>
    </source>
</evidence>
<dbReference type="Proteomes" id="UP000053259">
    <property type="component" value="Unassembled WGS sequence"/>
</dbReference>
<dbReference type="PANTHER" id="PTHR24056:SF546">
    <property type="entry name" value="CYCLIN-DEPENDENT KINASE 12"/>
    <property type="match status" value="1"/>
</dbReference>
<dbReference type="HOGENOM" id="CLU_008185_0_0_1"/>
<dbReference type="GO" id="GO:0032968">
    <property type="term" value="P:positive regulation of transcription elongation by RNA polymerase II"/>
    <property type="evidence" value="ECO:0007669"/>
    <property type="project" value="TreeGrafter"/>
</dbReference>
<keyword evidence="7 10" id="KW-0067">ATP-binding</keyword>
<dbReference type="GO" id="GO:0008353">
    <property type="term" value="F:RNA polymerase II CTD heptapeptide repeat kinase activity"/>
    <property type="evidence" value="ECO:0007669"/>
    <property type="project" value="TreeGrafter"/>
</dbReference>
<dbReference type="PROSITE" id="PS00107">
    <property type="entry name" value="PROTEIN_KINASE_ATP"/>
    <property type="match status" value="1"/>
</dbReference>
<dbReference type="InterPro" id="IPR008271">
    <property type="entry name" value="Ser/Thr_kinase_AS"/>
</dbReference>
<reference evidence="13 14" key="1">
    <citation type="submission" date="2015-01" db="EMBL/GenBank/DDBJ databases">
        <title>The Genome Sequence of Ochroconis gallopava CBS43764.</title>
        <authorList>
            <consortium name="The Broad Institute Genomics Platform"/>
            <person name="Cuomo C."/>
            <person name="de Hoog S."/>
            <person name="Gorbushina A."/>
            <person name="Stielow B."/>
            <person name="Teixiera M."/>
            <person name="Abouelleil A."/>
            <person name="Chapman S.B."/>
            <person name="Priest M."/>
            <person name="Young S.K."/>
            <person name="Wortman J."/>
            <person name="Nusbaum C."/>
            <person name="Birren B."/>
        </authorList>
    </citation>
    <scope>NUCLEOTIDE SEQUENCE [LARGE SCALE GENOMIC DNA]</scope>
    <source>
        <strain evidence="13 14">CBS 43764</strain>
    </source>
</reference>
<dbReference type="STRING" id="253628.A0A0D1XWJ1"/>
<dbReference type="GO" id="GO:0005524">
    <property type="term" value="F:ATP binding"/>
    <property type="evidence" value="ECO:0007669"/>
    <property type="project" value="UniProtKB-UniRule"/>
</dbReference>
<protein>
    <recommendedName>
        <fullName evidence="2">cyclin-dependent kinase</fullName>
        <ecNumber evidence="2">2.7.11.22</ecNumber>
    </recommendedName>
</protein>
<dbReference type="Pfam" id="PF00069">
    <property type="entry name" value="Pkinase"/>
    <property type="match status" value="1"/>
</dbReference>
<evidence type="ECO:0000256" key="10">
    <source>
        <dbReference type="PROSITE-ProRule" id="PRU10141"/>
    </source>
</evidence>
<feature type="compositionally biased region" description="Basic residues" evidence="11">
    <location>
        <begin position="130"/>
        <end position="139"/>
    </location>
</feature>
<feature type="compositionally biased region" description="Basic and acidic residues" evidence="11">
    <location>
        <begin position="509"/>
        <end position="526"/>
    </location>
</feature>
<dbReference type="GO" id="GO:0030332">
    <property type="term" value="F:cyclin binding"/>
    <property type="evidence" value="ECO:0007669"/>
    <property type="project" value="TreeGrafter"/>
</dbReference>
<comment type="catalytic activity">
    <reaction evidence="9">
        <text>L-seryl-[protein] + ATP = O-phospho-L-seryl-[protein] + ADP + H(+)</text>
        <dbReference type="Rhea" id="RHEA:17989"/>
        <dbReference type="Rhea" id="RHEA-COMP:9863"/>
        <dbReference type="Rhea" id="RHEA-COMP:11604"/>
        <dbReference type="ChEBI" id="CHEBI:15378"/>
        <dbReference type="ChEBI" id="CHEBI:29999"/>
        <dbReference type="ChEBI" id="CHEBI:30616"/>
        <dbReference type="ChEBI" id="CHEBI:83421"/>
        <dbReference type="ChEBI" id="CHEBI:456216"/>
        <dbReference type="EC" id="2.7.11.22"/>
    </reaction>
</comment>